<evidence type="ECO:0000313" key="5">
    <source>
        <dbReference type="Proteomes" id="UP000199642"/>
    </source>
</evidence>
<dbReference type="AlphaFoldDB" id="A0A1I2U7K7"/>
<dbReference type="Pfam" id="PF13517">
    <property type="entry name" value="FG-GAP_3"/>
    <property type="match status" value="5"/>
</dbReference>
<dbReference type="Pfam" id="PF07593">
    <property type="entry name" value="UnbV_ASPIC"/>
    <property type="match status" value="1"/>
</dbReference>
<dbReference type="InterPro" id="IPR028994">
    <property type="entry name" value="Integrin_alpha_N"/>
</dbReference>
<dbReference type="Proteomes" id="UP000199642">
    <property type="component" value="Unassembled WGS sequence"/>
</dbReference>
<accession>A0A1I2U7K7</accession>
<evidence type="ECO:0000256" key="1">
    <source>
        <dbReference type="ARBA" id="ARBA00022729"/>
    </source>
</evidence>
<dbReference type="Gene3D" id="2.130.10.130">
    <property type="entry name" value="Integrin alpha, N-terminal"/>
    <property type="match status" value="4"/>
</dbReference>
<evidence type="ECO:0000259" key="3">
    <source>
        <dbReference type="Pfam" id="PF07593"/>
    </source>
</evidence>
<dbReference type="InterPro" id="IPR013517">
    <property type="entry name" value="FG-GAP"/>
</dbReference>
<sequence>MTRRNSGIMGLNKIIGSSWFLAVGLCFFSCKEEPKKETLFELLPGNQTGITFSNELTSTSELNILEYLYFYNGGGVAAGDINNDGLVDLYFTGNQVSNKLYLNEGNFKFRDITESAGVSGDGGWSTGVTMADVNGDGLLDIYVCQVGNYLGLSGKNKLYLNQGDSTFEEVAAEYGLDFEGFSTHAAFFDYDRDGDLDLYLLNHGIKSPEVFVKAENRNLPEQSGDKLFKNFAAEGDIGFEEVTDEAGIYSSILGFGLGLSIEDFNGDGWPDIYVSNDFTENDYLYLNNQDGTFTESLEKLIAHTSRYSMGNDAADLNGDGLPEIITTDMLPEDPEIWMKSVGEDKAEVYKIKKNLNYGDQYVRNHLQLNQGAQGFSEIALYSEVFASDWSWSPLLFDMDNDGLTDLHISNGIVKRPNDLDFIQYSQTVDPTLTLDQVRQKQIDMLPNVKLPNYTFRNTGQLKFEQMAKNWGLDQPSYSNGSTYADLDNDGDLDLIINNIDQEAFIYQNRSEKLLHHFLRIKLKSPSLNPQAIGAEVRVFAENQTWRQRLSTSRGFQSGTPTELVFGLGNTTKIDSVLVRWPEGNLEKFDGVASNQELKLKQGSGTPRNEEISKPETDGYSFPIDWKHQEKTELDESAREYLIPKSFANRGPAVATADVNGDGLDDIYLGGAKDQAGSLFLQNKGGSFQEVPNPFFEQLAKAEDVVAEFADLNGDGNLDLYVGSGGNEEKSGNLFLFDRIFFGDGKGNFIFSPTALPPLGENTASLAIEDVNGDGALDIFVSVSNVPGDYGANPKSYLLINNGSGQFQEATAAFFGPNTELGMINSAQWADLNQDGKKELILAGDWQDIRVFTLSETQLHEIQLDGLENSSGWINAIKTADINGDGLMDMIVGNLGLNSKLKASPEKPIWLYHADFDQNGQADPIIFHYMQDKLVPFATRDDLIKQIPSIKRLHPSYSSYAQIDSPESLFGAELINQVKPKKAVELRSGVYFQQEDGSFEFEPFPWEIQLSPVQAIHWDESSRLLSLGGNESGYRVDLGKSTARSFHQLKWTGSSWESLLHSIPIPLHSEVRAIISPKPKNQSQLLLVTNNGPVYQLKIEEN</sequence>
<gene>
    <name evidence="4" type="ORF">SAMN04487988_10788</name>
</gene>
<dbReference type="RefSeq" id="WP_245753018.1">
    <property type="nucleotide sequence ID" value="NZ_FOPC01000007.1"/>
</dbReference>
<dbReference type="SUPFAM" id="SSF69318">
    <property type="entry name" value="Integrin alpha N-terminal domain"/>
    <property type="match status" value="2"/>
</dbReference>
<proteinExistence type="predicted"/>
<keyword evidence="1" id="KW-0732">Signal</keyword>
<feature type="region of interest" description="Disordered" evidence="2">
    <location>
        <begin position="599"/>
        <end position="620"/>
    </location>
</feature>
<dbReference type="PANTHER" id="PTHR16026">
    <property type="entry name" value="CARTILAGE ACIDIC PROTEIN 1"/>
    <property type="match status" value="1"/>
</dbReference>
<feature type="domain" description="ASPIC/UnbV" evidence="3">
    <location>
        <begin position="531"/>
        <end position="597"/>
    </location>
</feature>
<reference evidence="5" key="1">
    <citation type="submission" date="2016-10" db="EMBL/GenBank/DDBJ databases">
        <authorList>
            <person name="Varghese N."/>
            <person name="Submissions S."/>
        </authorList>
    </citation>
    <scope>NUCLEOTIDE SEQUENCE [LARGE SCALE GENOMIC DNA]</scope>
    <source>
        <strain evidence="5">DSM 19315</strain>
    </source>
</reference>
<evidence type="ECO:0000313" key="4">
    <source>
        <dbReference type="EMBL" id="SFG73058.1"/>
    </source>
</evidence>
<keyword evidence="5" id="KW-1185">Reference proteome</keyword>
<organism evidence="4 5">
    <name type="scientific">Algoriphagus hitonicola</name>
    <dbReference type="NCBI Taxonomy" id="435880"/>
    <lineage>
        <taxon>Bacteria</taxon>
        <taxon>Pseudomonadati</taxon>
        <taxon>Bacteroidota</taxon>
        <taxon>Cytophagia</taxon>
        <taxon>Cytophagales</taxon>
        <taxon>Cyclobacteriaceae</taxon>
        <taxon>Algoriphagus</taxon>
    </lineage>
</organism>
<dbReference type="STRING" id="435880.SAMN04487988_10788"/>
<dbReference type="EMBL" id="FOPC01000007">
    <property type="protein sequence ID" value="SFG73058.1"/>
    <property type="molecule type" value="Genomic_DNA"/>
</dbReference>
<evidence type="ECO:0000256" key="2">
    <source>
        <dbReference type="SAM" id="MobiDB-lite"/>
    </source>
</evidence>
<name>A0A1I2U7K7_9BACT</name>
<protein>
    <submittedName>
        <fullName evidence="4">Repeat domain-containing protein</fullName>
    </submittedName>
</protein>
<feature type="compositionally biased region" description="Basic and acidic residues" evidence="2">
    <location>
        <begin position="607"/>
        <end position="616"/>
    </location>
</feature>
<dbReference type="InterPro" id="IPR011519">
    <property type="entry name" value="UnbV_ASPIC"/>
</dbReference>
<dbReference type="InterPro" id="IPR027039">
    <property type="entry name" value="Crtac1"/>
</dbReference>
<dbReference type="PANTHER" id="PTHR16026:SF0">
    <property type="entry name" value="CARTILAGE ACIDIC PROTEIN 1"/>
    <property type="match status" value="1"/>
</dbReference>